<dbReference type="Proteomes" id="UP000634136">
    <property type="component" value="Unassembled WGS sequence"/>
</dbReference>
<evidence type="ECO:0000313" key="2">
    <source>
        <dbReference type="EMBL" id="KAF7837223.1"/>
    </source>
</evidence>
<dbReference type="InterPro" id="IPR029058">
    <property type="entry name" value="AB_hydrolase_fold"/>
</dbReference>
<dbReference type="GO" id="GO:0016787">
    <property type="term" value="F:hydrolase activity"/>
    <property type="evidence" value="ECO:0007669"/>
    <property type="project" value="InterPro"/>
</dbReference>
<dbReference type="PANTHER" id="PTHR17630">
    <property type="entry name" value="DIENELACTONE HYDROLASE"/>
    <property type="match status" value="1"/>
</dbReference>
<name>A0A834X438_9FABA</name>
<comment type="caution">
    <text evidence="2">The sequence shown here is derived from an EMBL/GenBank/DDBJ whole genome shotgun (WGS) entry which is preliminary data.</text>
</comment>
<gene>
    <name evidence="2" type="ORF">G2W53_005705</name>
</gene>
<dbReference type="Pfam" id="PF01738">
    <property type="entry name" value="DLH"/>
    <property type="match status" value="1"/>
</dbReference>
<evidence type="ECO:0000313" key="3">
    <source>
        <dbReference type="Proteomes" id="UP000634136"/>
    </source>
</evidence>
<dbReference type="PANTHER" id="PTHR17630:SF52">
    <property type="entry name" value="ENDO-1,3-1,4-BETA-D-GLUCANASE-LIKE PROTEIN"/>
    <property type="match status" value="1"/>
</dbReference>
<proteinExistence type="predicted"/>
<keyword evidence="3" id="KW-1185">Reference proteome</keyword>
<sequence length="229" mass="25014">MSSFECNGGTVQELGGLKSYITGPPHSKLAILLISDVLGYETPKLRKLADKVGAAGFLVLVPDLLFGDYYELNNPNFDQQSWIKAHGIEKASQDTEPLIAALKSKGVTAIGVAGFCWGGAVAAKLASSIDIYAVVLLHPALITNDIINEVKVPIAILGAEIDNSSSPEQLKQFGEMLSLKAEKFESFVKIYDGVATGWTVWYKDEDESSVKRAEEAHQEMLKWFKKHIK</sequence>
<accession>A0A834X438</accession>
<dbReference type="InterPro" id="IPR002925">
    <property type="entry name" value="Dienelactn_hydro"/>
</dbReference>
<dbReference type="SUPFAM" id="SSF53474">
    <property type="entry name" value="alpha/beta-Hydrolases"/>
    <property type="match status" value="1"/>
</dbReference>
<dbReference type="AlphaFoldDB" id="A0A834X438"/>
<dbReference type="Gene3D" id="3.40.50.1820">
    <property type="entry name" value="alpha/beta hydrolase"/>
    <property type="match status" value="1"/>
</dbReference>
<evidence type="ECO:0000259" key="1">
    <source>
        <dbReference type="Pfam" id="PF01738"/>
    </source>
</evidence>
<dbReference type="EMBL" id="JAAIUW010000003">
    <property type="protein sequence ID" value="KAF7837223.1"/>
    <property type="molecule type" value="Genomic_DNA"/>
</dbReference>
<dbReference type="OrthoDB" id="17560at2759"/>
<protein>
    <submittedName>
        <fullName evidence="2">Endo-1,3-1,4-beta-D-glucanase-like</fullName>
    </submittedName>
</protein>
<feature type="domain" description="Dienelactone hydrolase" evidence="1">
    <location>
        <begin position="18"/>
        <end position="227"/>
    </location>
</feature>
<reference evidence="2" key="1">
    <citation type="submission" date="2020-09" db="EMBL/GenBank/DDBJ databases">
        <title>Genome-Enabled Discovery of Anthraquinone Biosynthesis in Senna tora.</title>
        <authorList>
            <person name="Kang S.-H."/>
            <person name="Pandey R.P."/>
            <person name="Lee C.-M."/>
            <person name="Sim J.-S."/>
            <person name="Jeong J.-T."/>
            <person name="Choi B.-S."/>
            <person name="Jung M."/>
            <person name="Ginzburg D."/>
            <person name="Zhao K."/>
            <person name="Won S.Y."/>
            <person name="Oh T.-J."/>
            <person name="Yu Y."/>
            <person name="Kim N.-H."/>
            <person name="Lee O.R."/>
            <person name="Lee T.-H."/>
            <person name="Bashyal P."/>
            <person name="Kim T.-S."/>
            <person name="Lee W.-H."/>
            <person name="Kawkins C."/>
            <person name="Kim C.-K."/>
            <person name="Kim J.S."/>
            <person name="Ahn B.O."/>
            <person name="Rhee S.Y."/>
            <person name="Sohng J.K."/>
        </authorList>
    </citation>
    <scope>NUCLEOTIDE SEQUENCE</scope>
    <source>
        <tissue evidence="2">Leaf</tissue>
    </source>
</reference>
<organism evidence="2 3">
    <name type="scientific">Senna tora</name>
    <dbReference type="NCBI Taxonomy" id="362788"/>
    <lineage>
        <taxon>Eukaryota</taxon>
        <taxon>Viridiplantae</taxon>
        <taxon>Streptophyta</taxon>
        <taxon>Embryophyta</taxon>
        <taxon>Tracheophyta</taxon>
        <taxon>Spermatophyta</taxon>
        <taxon>Magnoliopsida</taxon>
        <taxon>eudicotyledons</taxon>
        <taxon>Gunneridae</taxon>
        <taxon>Pentapetalae</taxon>
        <taxon>rosids</taxon>
        <taxon>fabids</taxon>
        <taxon>Fabales</taxon>
        <taxon>Fabaceae</taxon>
        <taxon>Caesalpinioideae</taxon>
        <taxon>Cassia clade</taxon>
        <taxon>Senna</taxon>
    </lineage>
</organism>